<dbReference type="Proteomes" id="UP001501470">
    <property type="component" value="Unassembled WGS sequence"/>
</dbReference>
<comment type="caution">
    <text evidence="1">The sequence shown here is derived from an EMBL/GenBank/DDBJ whole genome shotgun (WGS) entry which is preliminary data.</text>
</comment>
<evidence type="ECO:0000313" key="1">
    <source>
        <dbReference type="EMBL" id="GAA1577498.1"/>
    </source>
</evidence>
<reference evidence="1 2" key="1">
    <citation type="journal article" date="2019" name="Int. J. Syst. Evol. Microbiol.">
        <title>The Global Catalogue of Microorganisms (GCM) 10K type strain sequencing project: providing services to taxonomists for standard genome sequencing and annotation.</title>
        <authorList>
            <consortium name="The Broad Institute Genomics Platform"/>
            <consortium name="The Broad Institute Genome Sequencing Center for Infectious Disease"/>
            <person name="Wu L."/>
            <person name="Ma J."/>
        </authorList>
    </citation>
    <scope>NUCLEOTIDE SEQUENCE [LARGE SCALE GENOMIC DNA]</scope>
    <source>
        <strain evidence="1 2">JCM 15933</strain>
    </source>
</reference>
<gene>
    <name evidence="1" type="ORF">GCM10009827_119140</name>
</gene>
<accession>A0ABN2DH91</accession>
<dbReference type="EMBL" id="BAAAQD010000066">
    <property type="protein sequence ID" value="GAA1577498.1"/>
    <property type="molecule type" value="Genomic_DNA"/>
</dbReference>
<sequence length="152" mass="17466">MEFRIGQRVLIRCEPCEVRVADVMTGFVFVEWPWTELDPRSGYAWEEPIAVPTNPSMLEWVQSPWRVQSNVEFRQGETCWLAIPEVECVVTAFEVFGKPVDMRTVPRPTSVVTLAFVESYPESERFGEQGRFQIYFTDAGPVEPVTFVPLTV</sequence>
<evidence type="ECO:0000313" key="2">
    <source>
        <dbReference type="Proteomes" id="UP001501470"/>
    </source>
</evidence>
<name>A0ABN2DH91_9ACTN</name>
<keyword evidence="2" id="KW-1185">Reference proteome</keyword>
<proteinExistence type="predicted"/>
<organism evidence="1 2">
    <name type="scientific">Dactylosporangium maewongense</name>
    <dbReference type="NCBI Taxonomy" id="634393"/>
    <lineage>
        <taxon>Bacteria</taxon>
        <taxon>Bacillati</taxon>
        <taxon>Actinomycetota</taxon>
        <taxon>Actinomycetes</taxon>
        <taxon>Micromonosporales</taxon>
        <taxon>Micromonosporaceae</taxon>
        <taxon>Dactylosporangium</taxon>
    </lineage>
</organism>
<protein>
    <submittedName>
        <fullName evidence="1">Uncharacterized protein</fullName>
    </submittedName>
</protein>